<keyword evidence="1" id="KW-0805">Transcription regulation</keyword>
<keyword evidence="3" id="KW-0804">Transcription</keyword>
<dbReference type="InterPro" id="IPR001647">
    <property type="entry name" value="HTH_TetR"/>
</dbReference>
<dbReference type="AlphaFoldDB" id="A0A658R1T2"/>
<evidence type="ECO:0000313" key="6">
    <source>
        <dbReference type="EMBL" id="SAL40701.1"/>
    </source>
</evidence>
<evidence type="ECO:0000259" key="5">
    <source>
        <dbReference type="PROSITE" id="PS50977"/>
    </source>
</evidence>
<organism evidence="6 7">
    <name type="scientific">Caballeronia concitans</name>
    <dbReference type="NCBI Taxonomy" id="1777133"/>
    <lineage>
        <taxon>Bacteria</taxon>
        <taxon>Pseudomonadati</taxon>
        <taxon>Pseudomonadota</taxon>
        <taxon>Betaproteobacteria</taxon>
        <taxon>Burkholderiales</taxon>
        <taxon>Burkholderiaceae</taxon>
        <taxon>Caballeronia</taxon>
    </lineage>
</organism>
<dbReference type="PROSITE" id="PS50977">
    <property type="entry name" value="HTH_TETR_2"/>
    <property type="match status" value="1"/>
</dbReference>
<dbReference type="InterPro" id="IPR036271">
    <property type="entry name" value="Tet_transcr_reg_TetR-rel_C_sf"/>
</dbReference>
<dbReference type="Pfam" id="PF00440">
    <property type="entry name" value="TetR_N"/>
    <property type="match status" value="1"/>
</dbReference>
<evidence type="ECO:0000256" key="3">
    <source>
        <dbReference type="ARBA" id="ARBA00023163"/>
    </source>
</evidence>
<name>A0A658R1T2_9BURK</name>
<dbReference type="InterPro" id="IPR009057">
    <property type="entry name" value="Homeodomain-like_sf"/>
</dbReference>
<dbReference type="Gene3D" id="1.10.357.10">
    <property type="entry name" value="Tetracycline Repressor, domain 2"/>
    <property type="match status" value="1"/>
</dbReference>
<dbReference type="Pfam" id="PF13305">
    <property type="entry name" value="TetR_C_33"/>
    <property type="match status" value="1"/>
</dbReference>
<dbReference type="EMBL" id="FCNV02000010">
    <property type="protein sequence ID" value="SAL40701.1"/>
    <property type="molecule type" value="Genomic_DNA"/>
</dbReference>
<proteinExistence type="predicted"/>
<evidence type="ECO:0000256" key="2">
    <source>
        <dbReference type="ARBA" id="ARBA00023125"/>
    </source>
</evidence>
<feature type="DNA-binding region" description="H-T-H motif" evidence="4">
    <location>
        <begin position="53"/>
        <end position="72"/>
    </location>
</feature>
<keyword evidence="7" id="KW-1185">Reference proteome</keyword>
<dbReference type="SUPFAM" id="SSF48498">
    <property type="entry name" value="Tetracyclin repressor-like, C-terminal domain"/>
    <property type="match status" value="1"/>
</dbReference>
<dbReference type="GO" id="GO:0003677">
    <property type="term" value="F:DNA binding"/>
    <property type="evidence" value="ECO:0007669"/>
    <property type="project" value="UniProtKB-UniRule"/>
</dbReference>
<dbReference type="Proteomes" id="UP000198263">
    <property type="component" value="Unassembled WGS sequence"/>
</dbReference>
<keyword evidence="2 4" id="KW-0238">DNA-binding</keyword>
<gene>
    <name evidence="6" type="ORF">AWB72_04275</name>
</gene>
<evidence type="ECO:0000313" key="7">
    <source>
        <dbReference type="Proteomes" id="UP000198263"/>
    </source>
</evidence>
<sequence length="228" mass="24778">MRDSPGNKMTKRNVAHAMKATKARSTYRHGDLRRALIDAGLELAREGGPDAIVLREATRRAGVVPNAAYRHFENRQALLSAVRSAALSSVAQAMEDELAARPKKRRRADAARLGLRAIGTGYLRFAQEETGLFRTAFAAPQAEWAEHEAAYGAGPSGLDPFQLLSRALDEMVEAGALEARRRTQAEYLAWSAVHGFALLLIEGPLQALGPEEVEPLAARLLAMVEQGL</sequence>
<dbReference type="InterPro" id="IPR025996">
    <property type="entry name" value="MT1864/Rv1816-like_C"/>
</dbReference>
<feature type="domain" description="HTH tetR-type" evidence="5">
    <location>
        <begin position="30"/>
        <end position="90"/>
    </location>
</feature>
<comment type="caution">
    <text evidence="6">The sequence shown here is derived from an EMBL/GenBank/DDBJ whole genome shotgun (WGS) entry which is preliminary data.</text>
</comment>
<evidence type="ECO:0000256" key="1">
    <source>
        <dbReference type="ARBA" id="ARBA00023015"/>
    </source>
</evidence>
<accession>A0A658R1T2</accession>
<reference evidence="6 7" key="1">
    <citation type="submission" date="2016-01" db="EMBL/GenBank/DDBJ databases">
        <authorList>
            <person name="Peeters C."/>
        </authorList>
    </citation>
    <scope>NUCLEOTIDE SEQUENCE [LARGE SCALE GENOMIC DNA]</scope>
    <source>
        <strain evidence="6">LMG 29315</strain>
    </source>
</reference>
<dbReference type="SUPFAM" id="SSF46689">
    <property type="entry name" value="Homeodomain-like"/>
    <property type="match status" value="1"/>
</dbReference>
<protein>
    <submittedName>
        <fullName evidence="6">TetR family transcriptional regulator</fullName>
    </submittedName>
</protein>
<dbReference type="PRINTS" id="PR00455">
    <property type="entry name" value="HTHTETR"/>
</dbReference>
<evidence type="ECO:0000256" key="4">
    <source>
        <dbReference type="PROSITE-ProRule" id="PRU00335"/>
    </source>
</evidence>